<name>D2R207_PIRSD</name>
<feature type="chain" id="PRO_5003035377" evidence="2">
    <location>
        <begin position="32"/>
        <end position="495"/>
    </location>
</feature>
<evidence type="ECO:0000256" key="2">
    <source>
        <dbReference type="SAM" id="SignalP"/>
    </source>
</evidence>
<dbReference type="KEGG" id="psl:Psta_3964"/>
<evidence type="ECO:0000313" key="5">
    <source>
        <dbReference type="Proteomes" id="UP000001887"/>
    </source>
</evidence>
<dbReference type="InterPro" id="IPR052701">
    <property type="entry name" value="GAG_Ulvan_Degrading_Sulfatases"/>
</dbReference>
<feature type="region of interest" description="Disordered" evidence="1">
    <location>
        <begin position="469"/>
        <end position="495"/>
    </location>
</feature>
<dbReference type="PANTHER" id="PTHR43751:SF3">
    <property type="entry name" value="SULFATASE N-TERMINAL DOMAIN-CONTAINING PROTEIN"/>
    <property type="match status" value="1"/>
</dbReference>
<evidence type="ECO:0000256" key="1">
    <source>
        <dbReference type="SAM" id="MobiDB-lite"/>
    </source>
</evidence>
<evidence type="ECO:0000259" key="3">
    <source>
        <dbReference type="Pfam" id="PF00884"/>
    </source>
</evidence>
<dbReference type="Gene3D" id="3.30.1120.10">
    <property type="match status" value="1"/>
</dbReference>
<sequence length="495" mass="55129" precursor="true">MLRKNYRALLQYFAFTVVCLSANYLVRSAQAADSDRPNIIWLMADDLGYGDVGCYGQKVIATPNIDQMAREGLRFTQFYSGATVCAPSRSVLMTGLHHGHTRVRGNAGAGNPAAQALRADDFTVAKFLQQAGYRTALVGKWGLGDDGQASTGLPRKQGFDEFVGYLNQRHAHNHFPSFLWRNEEKFPLPNVPELEEPDGSGYPKKAVQFADDLLTEEALAFVERNREQPFFLYWTPVIPHANNERARDLGNGAQVPDFGPYEKETWPEQDKGQAAMIHRLDTYVGRMLAKLKQLKLDQKTLFIFTSDNGPHNEARHNLERFQPSGSWTGIKRSLHDGGIRVPMICWWPGTIAPQQVSEHVGYSGDFFATAAELASRPAPAGLDSISFASTLRGDSSKQAKHEFLYWEFHENGFSQATLCEGRYKGIRLRDPDAPIAVYDLQTDPQERVDIAATNPALAARLDHYLKSARTTNEDWPARKPAAGNQGAKGKKSKSP</sequence>
<dbReference type="CDD" id="cd16145">
    <property type="entry name" value="ARS_like"/>
    <property type="match status" value="1"/>
</dbReference>
<feature type="signal peptide" evidence="2">
    <location>
        <begin position="1"/>
        <end position="31"/>
    </location>
</feature>
<accession>D2R207</accession>
<dbReference type="Proteomes" id="UP000001887">
    <property type="component" value="Chromosome"/>
</dbReference>
<reference evidence="4 5" key="1">
    <citation type="journal article" date="2009" name="Stand. Genomic Sci.">
        <title>Complete genome sequence of Pirellula staleyi type strain (ATCC 27377).</title>
        <authorList>
            <person name="Clum A."/>
            <person name="Tindall B.J."/>
            <person name="Sikorski J."/>
            <person name="Ivanova N."/>
            <person name="Mavrommatis K."/>
            <person name="Lucas S."/>
            <person name="Glavina del Rio T."/>
            <person name="Nolan M."/>
            <person name="Chen F."/>
            <person name="Tice H."/>
            <person name="Pitluck S."/>
            <person name="Cheng J.F."/>
            <person name="Chertkov O."/>
            <person name="Brettin T."/>
            <person name="Han C."/>
            <person name="Detter J.C."/>
            <person name="Kuske C."/>
            <person name="Bruce D."/>
            <person name="Goodwin L."/>
            <person name="Ovchinikova G."/>
            <person name="Pati A."/>
            <person name="Mikhailova N."/>
            <person name="Chen A."/>
            <person name="Palaniappan K."/>
            <person name="Land M."/>
            <person name="Hauser L."/>
            <person name="Chang Y.J."/>
            <person name="Jeffries C.D."/>
            <person name="Chain P."/>
            <person name="Rohde M."/>
            <person name="Goker M."/>
            <person name="Bristow J."/>
            <person name="Eisen J.A."/>
            <person name="Markowitz V."/>
            <person name="Hugenholtz P."/>
            <person name="Kyrpides N.C."/>
            <person name="Klenk H.P."/>
            <person name="Lapidus A."/>
        </authorList>
    </citation>
    <scope>NUCLEOTIDE SEQUENCE [LARGE SCALE GENOMIC DNA]</scope>
    <source>
        <strain evidence="5">ATCC 27377 / DSM 6068 / ICPB 4128</strain>
    </source>
</reference>
<dbReference type="OrthoDB" id="9783154at2"/>
<dbReference type="eggNOG" id="COG3119">
    <property type="taxonomic scope" value="Bacteria"/>
</dbReference>
<keyword evidence="5" id="KW-1185">Reference proteome</keyword>
<gene>
    <name evidence="4" type="ordered locus">Psta_3964</name>
</gene>
<dbReference type="Pfam" id="PF00884">
    <property type="entry name" value="Sulfatase"/>
    <property type="match status" value="1"/>
</dbReference>
<dbReference type="InterPro" id="IPR000917">
    <property type="entry name" value="Sulfatase_N"/>
</dbReference>
<dbReference type="PANTHER" id="PTHR43751">
    <property type="entry name" value="SULFATASE"/>
    <property type="match status" value="1"/>
</dbReference>
<dbReference type="SUPFAM" id="SSF53649">
    <property type="entry name" value="Alkaline phosphatase-like"/>
    <property type="match status" value="1"/>
</dbReference>
<dbReference type="EMBL" id="CP001848">
    <property type="protein sequence ID" value="ADB18618.1"/>
    <property type="molecule type" value="Genomic_DNA"/>
</dbReference>
<keyword evidence="2" id="KW-0732">Signal</keyword>
<dbReference type="InterPro" id="IPR017850">
    <property type="entry name" value="Alkaline_phosphatase_core_sf"/>
</dbReference>
<organism evidence="4 5">
    <name type="scientific">Pirellula staleyi (strain ATCC 27377 / DSM 6068 / ICPB 4128)</name>
    <name type="common">Pirella staleyi</name>
    <dbReference type="NCBI Taxonomy" id="530564"/>
    <lineage>
        <taxon>Bacteria</taxon>
        <taxon>Pseudomonadati</taxon>
        <taxon>Planctomycetota</taxon>
        <taxon>Planctomycetia</taxon>
        <taxon>Pirellulales</taxon>
        <taxon>Pirellulaceae</taxon>
        <taxon>Pirellula</taxon>
    </lineage>
</organism>
<protein>
    <submittedName>
        <fullName evidence="4">Sulfatase</fullName>
    </submittedName>
</protein>
<feature type="domain" description="Sulfatase N-terminal" evidence="3">
    <location>
        <begin position="37"/>
        <end position="374"/>
    </location>
</feature>
<dbReference type="Gene3D" id="3.40.720.10">
    <property type="entry name" value="Alkaline Phosphatase, subunit A"/>
    <property type="match status" value="1"/>
</dbReference>
<proteinExistence type="predicted"/>
<evidence type="ECO:0000313" key="4">
    <source>
        <dbReference type="EMBL" id="ADB18618.1"/>
    </source>
</evidence>
<dbReference type="AlphaFoldDB" id="D2R207"/>
<dbReference type="HOGENOM" id="CLU_006332_10_4_0"/>
<dbReference type="STRING" id="530564.Psta_3964"/>